<dbReference type="InterPro" id="IPR010982">
    <property type="entry name" value="Lambda_DNA-bd_dom_sf"/>
</dbReference>
<keyword evidence="3 5" id="KW-0371">Homeobox</keyword>
<comment type="subcellular location">
    <subcellularLocation>
        <location evidence="1 5 6">Nucleus</location>
    </subcellularLocation>
</comment>
<dbReference type="InterPro" id="IPR000327">
    <property type="entry name" value="POU_dom"/>
</dbReference>
<dbReference type="SUPFAM" id="SSF47413">
    <property type="entry name" value="lambda repressor-like DNA-binding domains"/>
    <property type="match status" value="1"/>
</dbReference>
<feature type="domain" description="POU-specific" evidence="9">
    <location>
        <begin position="127"/>
        <end position="201"/>
    </location>
</feature>
<feature type="DNA-binding region" description="Homeobox" evidence="5">
    <location>
        <begin position="215"/>
        <end position="274"/>
    </location>
</feature>
<dbReference type="PROSITE" id="PS50071">
    <property type="entry name" value="HOMEOBOX_2"/>
    <property type="match status" value="1"/>
</dbReference>
<dbReference type="Gene3D" id="1.10.260.40">
    <property type="entry name" value="lambda repressor-like DNA-binding domains"/>
    <property type="match status" value="1"/>
</dbReference>
<feature type="region of interest" description="Disordered" evidence="7">
    <location>
        <begin position="24"/>
        <end position="58"/>
    </location>
</feature>
<comment type="caution">
    <text evidence="10">The sequence shown here is derived from an EMBL/GenBank/DDBJ whole genome shotgun (WGS) entry which is preliminary data.</text>
</comment>
<keyword evidence="11" id="KW-1185">Reference proteome</keyword>
<dbReference type="GO" id="GO:0000978">
    <property type="term" value="F:RNA polymerase II cis-regulatory region sequence-specific DNA binding"/>
    <property type="evidence" value="ECO:0007669"/>
    <property type="project" value="TreeGrafter"/>
</dbReference>
<dbReference type="Proteomes" id="UP000298663">
    <property type="component" value="Unassembled WGS sequence"/>
</dbReference>
<dbReference type="SMART" id="SM00389">
    <property type="entry name" value="HOX"/>
    <property type="match status" value="1"/>
</dbReference>
<proteinExistence type="predicted"/>
<dbReference type="InterPro" id="IPR009057">
    <property type="entry name" value="Homeodomain-like_sf"/>
</dbReference>
<dbReference type="Pfam" id="PF00157">
    <property type="entry name" value="Pou"/>
    <property type="match status" value="1"/>
</dbReference>
<dbReference type="AlphaFoldDB" id="A0A4U5PET3"/>
<gene>
    <name evidence="10" type="ORF">L596_009184</name>
</gene>
<evidence type="ECO:0000256" key="6">
    <source>
        <dbReference type="RuleBase" id="RU000682"/>
    </source>
</evidence>
<dbReference type="PRINTS" id="PR00028">
    <property type="entry name" value="POUDOMAIN"/>
</dbReference>
<keyword evidence="2 5" id="KW-0238">DNA-binding</keyword>
<evidence type="ECO:0000313" key="10">
    <source>
        <dbReference type="EMBL" id="TKR94958.1"/>
    </source>
</evidence>
<evidence type="ECO:0000256" key="4">
    <source>
        <dbReference type="ARBA" id="ARBA00023242"/>
    </source>
</evidence>
<dbReference type="Gene3D" id="1.10.10.60">
    <property type="entry name" value="Homeodomain-like"/>
    <property type="match status" value="1"/>
</dbReference>
<dbReference type="SUPFAM" id="SSF46689">
    <property type="entry name" value="Homeodomain-like"/>
    <property type="match status" value="1"/>
</dbReference>
<protein>
    <recommendedName>
        <fullName evidence="12">Homeobox domain-containing protein</fullName>
    </recommendedName>
</protein>
<dbReference type="SMART" id="SM00352">
    <property type="entry name" value="POU"/>
    <property type="match status" value="1"/>
</dbReference>
<dbReference type="InterPro" id="IPR050255">
    <property type="entry name" value="POU_domain_TF"/>
</dbReference>
<sequence length="340" mass="39227">MDCDIAKPSELWQIDDDGSWETLLMENDDAEQLHEDDEKEPLSGADESEKVEKAEPADLAVPKRLPTNVFPPQMASFAPLRDVQHLNPAVVRIPRPVLQLPEGVRCEKISPEFLKLVCEAISNFTPEDYNWLHELKQFVNHFKSTRMRRGLAQREVGRLLGHFTLRQISQTTISRFEEVAMPFTNVIKLRPEMHIFVDLSDEQINSTTTISPLNPRRRRYKISDEHVAHLESLFREQPQRSKTALEEISDSLGLPLRVVRNWFHNRKSRGTPVSLKQLHGEDPATSRQKREILLQLLKGFSWIRGQISQTKISEEMATPCFFAHSRERTARSTLINANRP</sequence>
<evidence type="ECO:0000256" key="7">
    <source>
        <dbReference type="SAM" id="MobiDB-lite"/>
    </source>
</evidence>
<feature type="domain" description="Homeobox" evidence="8">
    <location>
        <begin position="213"/>
        <end position="273"/>
    </location>
</feature>
<dbReference type="InterPro" id="IPR001356">
    <property type="entry name" value="HD"/>
</dbReference>
<keyword evidence="4 5" id="KW-0539">Nucleus</keyword>
<reference evidence="10 11" key="1">
    <citation type="journal article" date="2015" name="Genome Biol.">
        <title>Comparative genomics of Steinernema reveals deeply conserved gene regulatory networks.</title>
        <authorList>
            <person name="Dillman A.R."/>
            <person name="Macchietto M."/>
            <person name="Porter C.F."/>
            <person name="Rogers A."/>
            <person name="Williams B."/>
            <person name="Antoshechkin I."/>
            <person name="Lee M.M."/>
            <person name="Goodwin Z."/>
            <person name="Lu X."/>
            <person name="Lewis E.E."/>
            <person name="Goodrich-Blair H."/>
            <person name="Stock S.P."/>
            <person name="Adams B.J."/>
            <person name="Sternberg P.W."/>
            <person name="Mortazavi A."/>
        </authorList>
    </citation>
    <scope>NUCLEOTIDE SEQUENCE [LARGE SCALE GENOMIC DNA]</scope>
    <source>
        <strain evidence="10 11">ALL</strain>
    </source>
</reference>
<evidence type="ECO:0000313" key="11">
    <source>
        <dbReference type="Proteomes" id="UP000298663"/>
    </source>
</evidence>
<dbReference type="EMBL" id="AZBU02000002">
    <property type="protein sequence ID" value="TKR94958.1"/>
    <property type="molecule type" value="Genomic_DNA"/>
</dbReference>
<evidence type="ECO:0000259" key="8">
    <source>
        <dbReference type="PROSITE" id="PS50071"/>
    </source>
</evidence>
<evidence type="ECO:0000256" key="1">
    <source>
        <dbReference type="ARBA" id="ARBA00004123"/>
    </source>
</evidence>
<dbReference type="CDD" id="cd00086">
    <property type="entry name" value="homeodomain"/>
    <property type="match status" value="1"/>
</dbReference>
<accession>A0A4U5PET3</accession>
<dbReference type="InterPro" id="IPR001387">
    <property type="entry name" value="Cro/C1-type_HTH"/>
</dbReference>
<evidence type="ECO:0000256" key="2">
    <source>
        <dbReference type="ARBA" id="ARBA00023125"/>
    </source>
</evidence>
<dbReference type="GO" id="GO:0000981">
    <property type="term" value="F:DNA-binding transcription factor activity, RNA polymerase II-specific"/>
    <property type="evidence" value="ECO:0007669"/>
    <property type="project" value="TreeGrafter"/>
</dbReference>
<evidence type="ECO:0008006" key="12">
    <source>
        <dbReference type="Google" id="ProtNLM"/>
    </source>
</evidence>
<dbReference type="GO" id="GO:0005634">
    <property type="term" value="C:nucleus"/>
    <property type="evidence" value="ECO:0007669"/>
    <property type="project" value="UniProtKB-SubCell"/>
</dbReference>
<evidence type="ECO:0000259" key="9">
    <source>
        <dbReference type="PROSITE" id="PS51179"/>
    </source>
</evidence>
<dbReference type="CDD" id="cd00093">
    <property type="entry name" value="HTH_XRE"/>
    <property type="match status" value="1"/>
</dbReference>
<reference evidence="10 11" key="2">
    <citation type="journal article" date="2019" name="G3 (Bethesda)">
        <title>Hybrid Assembly of the Genome of the Entomopathogenic Nematode Steinernema carpocapsae Identifies the X-Chromosome.</title>
        <authorList>
            <person name="Serra L."/>
            <person name="Macchietto M."/>
            <person name="Macias-Munoz A."/>
            <person name="McGill C.J."/>
            <person name="Rodriguez I.M."/>
            <person name="Rodriguez B."/>
            <person name="Murad R."/>
            <person name="Mortazavi A."/>
        </authorList>
    </citation>
    <scope>NUCLEOTIDE SEQUENCE [LARGE SCALE GENOMIC DNA]</scope>
    <source>
        <strain evidence="10 11">ALL</strain>
    </source>
</reference>
<evidence type="ECO:0000256" key="3">
    <source>
        <dbReference type="ARBA" id="ARBA00023155"/>
    </source>
</evidence>
<dbReference type="PROSITE" id="PS51179">
    <property type="entry name" value="POU_3"/>
    <property type="match status" value="1"/>
</dbReference>
<dbReference type="Pfam" id="PF00046">
    <property type="entry name" value="Homeodomain"/>
    <property type="match status" value="1"/>
</dbReference>
<name>A0A4U5PET3_STECR</name>
<dbReference type="PANTHER" id="PTHR11636">
    <property type="entry name" value="POU DOMAIN"/>
    <property type="match status" value="1"/>
</dbReference>
<organism evidence="10 11">
    <name type="scientific">Steinernema carpocapsae</name>
    <name type="common">Entomopathogenic nematode</name>
    <dbReference type="NCBI Taxonomy" id="34508"/>
    <lineage>
        <taxon>Eukaryota</taxon>
        <taxon>Metazoa</taxon>
        <taxon>Ecdysozoa</taxon>
        <taxon>Nematoda</taxon>
        <taxon>Chromadorea</taxon>
        <taxon>Rhabditida</taxon>
        <taxon>Tylenchina</taxon>
        <taxon>Panagrolaimomorpha</taxon>
        <taxon>Strongyloidoidea</taxon>
        <taxon>Steinernematidae</taxon>
        <taxon>Steinernema</taxon>
    </lineage>
</organism>
<dbReference type="InterPro" id="IPR013847">
    <property type="entry name" value="POU"/>
</dbReference>
<feature type="compositionally biased region" description="Acidic residues" evidence="7">
    <location>
        <begin position="26"/>
        <end position="39"/>
    </location>
</feature>
<feature type="compositionally biased region" description="Basic and acidic residues" evidence="7">
    <location>
        <begin position="47"/>
        <end position="56"/>
    </location>
</feature>
<evidence type="ECO:0000256" key="5">
    <source>
        <dbReference type="PROSITE-ProRule" id="PRU00108"/>
    </source>
</evidence>
<dbReference type="STRING" id="34508.A0A4U5PET3"/>